<protein>
    <submittedName>
        <fullName evidence="2">12525_t:CDS:1</fullName>
    </submittedName>
</protein>
<reference evidence="2" key="1">
    <citation type="submission" date="2021-06" db="EMBL/GenBank/DDBJ databases">
        <authorList>
            <person name="Kallberg Y."/>
            <person name="Tangrot J."/>
            <person name="Rosling A."/>
        </authorList>
    </citation>
    <scope>NUCLEOTIDE SEQUENCE</scope>
    <source>
        <strain evidence="2">MT106</strain>
    </source>
</reference>
<sequence>MSEFYDKYRQGNNQDNGNTGKGNNQDNGNTGKGTASSNNKSNSTSSSLSSVTGSPSASASDTSDQTITTGSLSPSVTNGAASPSSTNTNASAASLSYDHHFGREVIGMLFVTFVTALNKSIKESRRFDQAIIGSPRIPKKCQKSNAKRLQVYKSNK</sequence>
<feature type="non-terminal residue" evidence="2">
    <location>
        <position position="156"/>
    </location>
</feature>
<dbReference type="Proteomes" id="UP000789831">
    <property type="component" value="Unassembled WGS sequence"/>
</dbReference>
<evidence type="ECO:0000313" key="3">
    <source>
        <dbReference type="Proteomes" id="UP000789831"/>
    </source>
</evidence>
<feature type="region of interest" description="Disordered" evidence="1">
    <location>
        <begin position="1"/>
        <end position="92"/>
    </location>
</feature>
<feature type="compositionally biased region" description="Low complexity" evidence="1">
    <location>
        <begin position="77"/>
        <end position="92"/>
    </location>
</feature>
<name>A0A9N9CW98_9GLOM</name>
<dbReference type="EMBL" id="CAJVPL010002595">
    <property type="protein sequence ID" value="CAG8614840.1"/>
    <property type="molecule type" value="Genomic_DNA"/>
</dbReference>
<gene>
    <name evidence="2" type="ORF">AGERDE_LOCUS9778</name>
</gene>
<keyword evidence="3" id="KW-1185">Reference proteome</keyword>
<feature type="compositionally biased region" description="Polar residues" evidence="1">
    <location>
        <begin position="61"/>
        <end position="76"/>
    </location>
</feature>
<evidence type="ECO:0000256" key="1">
    <source>
        <dbReference type="SAM" id="MobiDB-lite"/>
    </source>
</evidence>
<comment type="caution">
    <text evidence="2">The sequence shown here is derived from an EMBL/GenBank/DDBJ whole genome shotgun (WGS) entry which is preliminary data.</text>
</comment>
<proteinExistence type="predicted"/>
<evidence type="ECO:0000313" key="2">
    <source>
        <dbReference type="EMBL" id="CAG8614840.1"/>
    </source>
</evidence>
<dbReference type="AlphaFoldDB" id="A0A9N9CW98"/>
<accession>A0A9N9CW98</accession>
<organism evidence="2 3">
    <name type="scientific">Ambispora gerdemannii</name>
    <dbReference type="NCBI Taxonomy" id="144530"/>
    <lineage>
        <taxon>Eukaryota</taxon>
        <taxon>Fungi</taxon>
        <taxon>Fungi incertae sedis</taxon>
        <taxon>Mucoromycota</taxon>
        <taxon>Glomeromycotina</taxon>
        <taxon>Glomeromycetes</taxon>
        <taxon>Archaeosporales</taxon>
        <taxon>Ambisporaceae</taxon>
        <taxon>Ambispora</taxon>
    </lineage>
</organism>
<feature type="compositionally biased region" description="Low complexity" evidence="1">
    <location>
        <begin position="34"/>
        <end position="60"/>
    </location>
</feature>
<feature type="compositionally biased region" description="Polar residues" evidence="1">
    <location>
        <begin position="10"/>
        <end position="33"/>
    </location>
</feature>